<reference evidence="1 2" key="1">
    <citation type="submission" date="2019-09" db="EMBL/GenBank/DDBJ databases">
        <title>YIM 132180 draft genome.</title>
        <authorList>
            <person name="Zhang K."/>
        </authorList>
    </citation>
    <scope>NUCLEOTIDE SEQUENCE [LARGE SCALE GENOMIC DNA]</scope>
    <source>
        <strain evidence="1 2">YIM 132180</strain>
    </source>
</reference>
<keyword evidence="2" id="KW-1185">Reference proteome</keyword>
<comment type="caution">
    <text evidence="1">The sequence shown here is derived from an EMBL/GenBank/DDBJ whole genome shotgun (WGS) entry which is preliminary data.</text>
</comment>
<accession>A0A7V7U1M2</accession>
<gene>
    <name evidence="1" type="ORF">F6X38_04515</name>
</gene>
<proteinExistence type="predicted"/>
<dbReference type="RefSeq" id="WP_150968326.1">
    <property type="nucleotide sequence ID" value="NZ_VZDO01000002.1"/>
</dbReference>
<name>A0A7V7U1M2_9HYPH</name>
<evidence type="ECO:0000313" key="1">
    <source>
        <dbReference type="EMBL" id="KAB0682067.1"/>
    </source>
</evidence>
<dbReference type="AlphaFoldDB" id="A0A7V7U1M2"/>
<evidence type="ECO:0000313" key="2">
    <source>
        <dbReference type="Proteomes" id="UP000432089"/>
    </source>
</evidence>
<organism evidence="1 2">
    <name type="scientific">Plantimonas leprariae</name>
    <dbReference type="NCBI Taxonomy" id="2615207"/>
    <lineage>
        <taxon>Bacteria</taxon>
        <taxon>Pseudomonadati</taxon>
        <taxon>Pseudomonadota</taxon>
        <taxon>Alphaproteobacteria</taxon>
        <taxon>Hyphomicrobiales</taxon>
        <taxon>Aurantimonadaceae</taxon>
        <taxon>Plantimonas</taxon>
    </lineage>
</organism>
<protein>
    <submittedName>
        <fullName evidence="1">Uncharacterized protein</fullName>
    </submittedName>
</protein>
<dbReference type="Proteomes" id="UP000432089">
    <property type="component" value="Unassembled WGS sequence"/>
</dbReference>
<dbReference type="EMBL" id="VZDO01000002">
    <property type="protein sequence ID" value="KAB0682067.1"/>
    <property type="molecule type" value="Genomic_DNA"/>
</dbReference>
<sequence length="81" mass="9004">MDLTDSERLALLGMRALRTADGGAEAFVGLSGEESVEFLPLNRKYEDCTGFSRGEQGRFRELRAKHEAARQSIMQGRVRAS</sequence>